<evidence type="ECO:0000256" key="3">
    <source>
        <dbReference type="ARBA" id="ARBA00022475"/>
    </source>
</evidence>
<dbReference type="Pfam" id="PF05977">
    <property type="entry name" value="MFS_3"/>
    <property type="match status" value="1"/>
</dbReference>
<comment type="subcellular location">
    <subcellularLocation>
        <location evidence="1">Cell membrane</location>
        <topology evidence="1">Multi-pass membrane protein</topology>
    </subcellularLocation>
</comment>
<feature type="transmembrane region" description="Helical" evidence="7">
    <location>
        <begin position="261"/>
        <end position="279"/>
    </location>
</feature>
<dbReference type="Proteomes" id="UP000637628">
    <property type="component" value="Unassembled WGS sequence"/>
</dbReference>
<keyword evidence="3" id="KW-1003">Cell membrane</keyword>
<name>A0ABQ3ZBV2_9ACTN</name>
<dbReference type="EMBL" id="BOML01000076">
    <property type="protein sequence ID" value="GIE07308.1"/>
    <property type="molecule type" value="Genomic_DNA"/>
</dbReference>
<evidence type="ECO:0000313" key="9">
    <source>
        <dbReference type="EMBL" id="GIE07308.1"/>
    </source>
</evidence>
<accession>A0ABQ3ZBV2</accession>
<evidence type="ECO:0000259" key="8">
    <source>
        <dbReference type="PROSITE" id="PS50850"/>
    </source>
</evidence>
<proteinExistence type="predicted"/>
<comment type="caution">
    <text evidence="9">The sequence shown here is derived from an EMBL/GenBank/DDBJ whole genome shotgun (WGS) entry which is preliminary data.</text>
</comment>
<dbReference type="PANTHER" id="PTHR23513">
    <property type="entry name" value="INTEGRAL MEMBRANE EFFLUX PROTEIN-RELATED"/>
    <property type="match status" value="1"/>
</dbReference>
<feature type="transmembrane region" description="Helical" evidence="7">
    <location>
        <begin position="20"/>
        <end position="44"/>
    </location>
</feature>
<dbReference type="PROSITE" id="PS50850">
    <property type="entry name" value="MFS"/>
    <property type="match status" value="1"/>
</dbReference>
<feature type="transmembrane region" description="Helical" evidence="7">
    <location>
        <begin position="286"/>
        <end position="307"/>
    </location>
</feature>
<keyword evidence="6 7" id="KW-0472">Membrane</keyword>
<dbReference type="CDD" id="cd06173">
    <property type="entry name" value="MFS_MefA_like"/>
    <property type="match status" value="1"/>
</dbReference>
<feature type="transmembrane region" description="Helical" evidence="7">
    <location>
        <begin position="50"/>
        <end position="73"/>
    </location>
</feature>
<keyword evidence="10" id="KW-1185">Reference proteome</keyword>
<feature type="transmembrane region" description="Helical" evidence="7">
    <location>
        <begin position="379"/>
        <end position="397"/>
    </location>
</feature>
<dbReference type="RefSeq" id="WP_203735153.1">
    <property type="nucleotide sequence ID" value="NZ_BAAATX010000034.1"/>
</dbReference>
<evidence type="ECO:0000313" key="10">
    <source>
        <dbReference type="Proteomes" id="UP000637628"/>
    </source>
</evidence>
<gene>
    <name evidence="9" type="ORF">Adu01nite_86580</name>
</gene>
<dbReference type="InterPro" id="IPR036259">
    <property type="entry name" value="MFS_trans_sf"/>
</dbReference>
<evidence type="ECO:0000256" key="7">
    <source>
        <dbReference type="SAM" id="Phobius"/>
    </source>
</evidence>
<evidence type="ECO:0000256" key="2">
    <source>
        <dbReference type="ARBA" id="ARBA00022448"/>
    </source>
</evidence>
<dbReference type="PANTHER" id="PTHR23513:SF6">
    <property type="entry name" value="MAJOR FACILITATOR SUPERFAMILY ASSOCIATED DOMAIN-CONTAINING PROTEIN"/>
    <property type="match status" value="1"/>
</dbReference>
<reference evidence="9 10" key="1">
    <citation type="submission" date="2021-01" db="EMBL/GenBank/DDBJ databases">
        <title>Whole genome shotgun sequence of Actinoplanes durhamensis NBRC 14914.</title>
        <authorList>
            <person name="Komaki H."/>
            <person name="Tamura T."/>
        </authorList>
    </citation>
    <scope>NUCLEOTIDE SEQUENCE [LARGE SCALE GENOMIC DNA]</scope>
    <source>
        <strain evidence="9 10">NBRC 14914</strain>
    </source>
</reference>
<feature type="transmembrane region" description="Helical" evidence="7">
    <location>
        <begin position="228"/>
        <end position="249"/>
    </location>
</feature>
<organism evidence="9 10">
    <name type="scientific">Paractinoplanes durhamensis</name>
    <dbReference type="NCBI Taxonomy" id="113563"/>
    <lineage>
        <taxon>Bacteria</taxon>
        <taxon>Bacillati</taxon>
        <taxon>Actinomycetota</taxon>
        <taxon>Actinomycetes</taxon>
        <taxon>Micromonosporales</taxon>
        <taxon>Micromonosporaceae</taxon>
        <taxon>Paractinoplanes</taxon>
    </lineage>
</organism>
<feature type="transmembrane region" description="Helical" evidence="7">
    <location>
        <begin position="355"/>
        <end position="373"/>
    </location>
</feature>
<evidence type="ECO:0000256" key="6">
    <source>
        <dbReference type="ARBA" id="ARBA00023136"/>
    </source>
</evidence>
<keyword evidence="5 7" id="KW-1133">Transmembrane helix</keyword>
<evidence type="ECO:0000256" key="1">
    <source>
        <dbReference type="ARBA" id="ARBA00004651"/>
    </source>
</evidence>
<evidence type="ECO:0000256" key="4">
    <source>
        <dbReference type="ARBA" id="ARBA00022692"/>
    </source>
</evidence>
<keyword evidence="2" id="KW-0813">Transport</keyword>
<dbReference type="InterPro" id="IPR010290">
    <property type="entry name" value="TM_effector"/>
</dbReference>
<dbReference type="SUPFAM" id="SSF103473">
    <property type="entry name" value="MFS general substrate transporter"/>
    <property type="match status" value="1"/>
</dbReference>
<keyword evidence="4 7" id="KW-0812">Transmembrane</keyword>
<sequence>MTTSAKPEPARNPRGLRPLWAATATSSLGDGVYLAAAPLLAAALTPSPVAVSLVSAATLAPWFFVGPFAGALVDRWPRRTVMIIADVVRAACLLALAVLVITGTNTIAALAITGFVLTSGQSFHNAAAQAIIPNLIGRDRTALAAANSRIATTESVAAGFVGPPIGGALFAVAPWLPIAADAASFASSAALLRGVPAPPRPEHSGIGIFASLRQAIAFVVRHRQILELALLIAGGNLATNAAMATFVLYAHHDLGVTSWGYGFLLVAQALGATGGGWIATRMSRRLSFRTMLVCAQLARAAAFLALAATNSPYLAGISLAVIGGSFTIGTVAAVSTRQQLVPDEMLGRVVNVFRLIGNGAAPIGAALGGLIAARYALSTPIIVGGVLTVAVAGLSLLPKFRRSATEPQQATRR</sequence>
<evidence type="ECO:0000256" key="5">
    <source>
        <dbReference type="ARBA" id="ARBA00022989"/>
    </source>
</evidence>
<dbReference type="InterPro" id="IPR020846">
    <property type="entry name" value="MFS_dom"/>
</dbReference>
<dbReference type="Gene3D" id="1.20.1250.20">
    <property type="entry name" value="MFS general substrate transporter like domains"/>
    <property type="match status" value="1"/>
</dbReference>
<feature type="transmembrane region" description="Helical" evidence="7">
    <location>
        <begin position="313"/>
        <end position="334"/>
    </location>
</feature>
<protein>
    <recommendedName>
        <fullName evidence="8">Major facilitator superfamily (MFS) profile domain-containing protein</fullName>
    </recommendedName>
</protein>
<feature type="domain" description="Major facilitator superfamily (MFS) profile" evidence="8">
    <location>
        <begin position="15"/>
        <end position="402"/>
    </location>
</feature>